<reference evidence="2" key="1">
    <citation type="submission" date="2021-02" db="EMBL/GenBank/DDBJ databases">
        <authorList>
            <person name="Nowell W R."/>
        </authorList>
    </citation>
    <scope>NUCLEOTIDE SEQUENCE</scope>
</reference>
<dbReference type="PANTHER" id="PTHR12419:SF7">
    <property type="entry name" value="OTU DOMAIN-CONTAINING PROTEIN 3"/>
    <property type="match status" value="1"/>
</dbReference>
<dbReference type="InterPro" id="IPR003323">
    <property type="entry name" value="OTU_dom"/>
</dbReference>
<dbReference type="Gene3D" id="3.90.70.80">
    <property type="match status" value="1"/>
</dbReference>
<protein>
    <recommendedName>
        <fullName evidence="1">OTU domain-containing protein</fullName>
    </recommendedName>
</protein>
<feature type="non-terminal residue" evidence="2">
    <location>
        <position position="1"/>
    </location>
</feature>
<evidence type="ECO:0000313" key="3">
    <source>
        <dbReference type="Proteomes" id="UP000663836"/>
    </source>
</evidence>
<dbReference type="Pfam" id="PF02338">
    <property type="entry name" value="OTU"/>
    <property type="match status" value="1"/>
</dbReference>
<dbReference type="EMBL" id="CAJOBD010024463">
    <property type="protein sequence ID" value="CAF4259782.1"/>
    <property type="molecule type" value="Genomic_DNA"/>
</dbReference>
<dbReference type="InterPro" id="IPR038765">
    <property type="entry name" value="Papain-like_cys_pep_sf"/>
</dbReference>
<evidence type="ECO:0000313" key="2">
    <source>
        <dbReference type="EMBL" id="CAF4259782.1"/>
    </source>
</evidence>
<dbReference type="PANTHER" id="PTHR12419">
    <property type="entry name" value="OTU DOMAIN CONTAINING PROTEIN"/>
    <property type="match status" value="1"/>
</dbReference>
<dbReference type="InterPro" id="IPR050704">
    <property type="entry name" value="Peptidase_C85-like"/>
</dbReference>
<dbReference type="Proteomes" id="UP000663836">
    <property type="component" value="Unassembled WGS sequence"/>
</dbReference>
<gene>
    <name evidence="2" type="ORF">JBS370_LOCUS39028</name>
</gene>
<proteinExistence type="predicted"/>
<dbReference type="GO" id="GO:0016579">
    <property type="term" value="P:protein deubiquitination"/>
    <property type="evidence" value="ECO:0007669"/>
    <property type="project" value="TreeGrafter"/>
</dbReference>
<feature type="domain" description="OTU" evidence="1">
    <location>
        <begin position="26"/>
        <end position="151"/>
    </location>
</feature>
<evidence type="ECO:0000259" key="1">
    <source>
        <dbReference type="PROSITE" id="PS50802"/>
    </source>
</evidence>
<dbReference type="AlphaFoldDB" id="A0A820FD28"/>
<comment type="caution">
    <text evidence="2">The sequence shown here is derived from an EMBL/GenBank/DDBJ whole genome shotgun (WGS) entry which is preliminary data.</text>
</comment>
<sequence length="166" mass="19197">AIPLSELSISDCTFHSLTEQLKVLNLRTIAIIGDGNCFFRAISHQLFGNQTYHRRLRSDAITYIRRNSSAFESFVSGEDNTIDDYIFRMKKENTYADHLIIMATTTILNQNIIIHEYGKRPLLIPGSDYIDRQLHISYNPYNQHYESVKDFDGTIPIMSFDNLQLT</sequence>
<organism evidence="2 3">
    <name type="scientific">Rotaria sordida</name>
    <dbReference type="NCBI Taxonomy" id="392033"/>
    <lineage>
        <taxon>Eukaryota</taxon>
        <taxon>Metazoa</taxon>
        <taxon>Spiralia</taxon>
        <taxon>Gnathifera</taxon>
        <taxon>Rotifera</taxon>
        <taxon>Eurotatoria</taxon>
        <taxon>Bdelloidea</taxon>
        <taxon>Philodinida</taxon>
        <taxon>Philodinidae</taxon>
        <taxon>Rotaria</taxon>
    </lineage>
</organism>
<dbReference type="SUPFAM" id="SSF54001">
    <property type="entry name" value="Cysteine proteinases"/>
    <property type="match status" value="1"/>
</dbReference>
<name>A0A820FD28_9BILA</name>
<dbReference type="PROSITE" id="PS50802">
    <property type="entry name" value="OTU"/>
    <property type="match status" value="1"/>
</dbReference>
<dbReference type="GO" id="GO:0004843">
    <property type="term" value="F:cysteine-type deubiquitinase activity"/>
    <property type="evidence" value="ECO:0007669"/>
    <property type="project" value="TreeGrafter"/>
</dbReference>
<accession>A0A820FD28</accession>